<dbReference type="OrthoDB" id="4074965at2759"/>
<evidence type="ECO:0000313" key="7">
    <source>
        <dbReference type="EMBL" id="OKL64539.1"/>
    </source>
</evidence>
<dbReference type="EMBL" id="LFMY01000001">
    <property type="protein sequence ID" value="OKL64539.1"/>
    <property type="molecule type" value="Genomic_DNA"/>
</dbReference>
<dbReference type="Proteomes" id="UP000214365">
    <property type="component" value="Unassembled WGS sequence"/>
</dbReference>
<accession>A0A225B8X2</accession>
<keyword evidence="4 5" id="KW-0472">Membrane</keyword>
<comment type="caution">
    <text evidence="7">The sequence shown here is derived from an EMBL/GenBank/DDBJ whole genome shotgun (WGS) entry which is preliminary data.</text>
</comment>
<protein>
    <recommendedName>
        <fullName evidence="6">MARVEL domain-containing protein</fullName>
    </recommendedName>
</protein>
<proteinExistence type="predicted"/>
<evidence type="ECO:0000259" key="6">
    <source>
        <dbReference type="Pfam" id="PF01284"/>
    </source>
</evidence>
<keyword evidence="3 5" id="KW-1133">Transmembrane helix</keyword>
<sequence length="164" mass="18535">MPVISRLFSVILRVAELACATVVAGIIGYYLHEWTNDHLDAWAEGRWIYTEVVAGLSLLLGLLWLIPFAHTFFIWPIDIILSLAWFASFGLLVNALGDINCGGAFSWGGITHNDICGRWRAAEAFSFLSAIFWLVSGILGIYFVWRVDRRSARRGNYVYGRYQV</sequence>
<feature type="transmembrane region" description="Helical" evidence="5">
    <location>
        <begin position="124"/>
        <end position="145"/>
    </location>
</feature>
<keyword evidence="2 5" id="KW-0812">Transmembrane</keyword>
<feature type="domain" description="MARVEL" evidence="6">
    <location>
        <begin position="8"/>
        <end position="138"/>
    </location>
</feature>
<dbReference type="GeneID" id="31000417"/>
<evidence type="ECO:0000256" key="1">
    <source>
        <dbReference type="ARBA" id="ARBA00004141"/>
    </source>
</evidence>
<evidence type="ECO:0000256" key="2">
    <source>
        <dbReference type="ARBA" id="ARBA00022692"/>
    </source>
</evidence>
<dbReference type="PANTHER" id="PTHR39608:SF1">
    <property type="entry name" value="INTEGRAL MEMBRANE PROTEIN (AFU_ORTHOLOGUE AFUA_5G08640)"/>
    <property type="match status" value="1"/>
</dbReference>
<feature type="transmembrane region" description="Helical" evidence="5">
    <location>
        <begin position="73"/>
        <end position="97"/>
    </location>
</feature>
<dbReference type="PANTHER" id="PTHR39608">
    <property type="entry name" value="INTEGRAL MEMBRANE PROTEIN (AFU_ORTHOLOGUE AFUA_5G08640)"/>
    <property type="match status" value="1"/>
</dbReference>
<evidence type="ECO:0000256" key="4">
    <source>
        <dbReference type="ARBA" id="ARBA00023136"/>
    </source>
</evidence>
<evidence type="ECO:0000256" key="5">
    <source>
        <dbReference type="SAM" id="Phobius"/>
    </source>
</evidence>
<comment type="subcellular location">
    <subcellularLocation>
        <location evidence="1">Membrane</location>
        <topology evidence="1">Multi-pass membrane protein</topology>
    </subcellularLocation>
</comment>
<evidence type="ECO:0000256" key="3">
    <source>
        <dbReference type="ARBA" id="ARBA00022989"/>
    </source>
</evidence>
<gene>
    <name evidence="7" type="ORF">UA08_00662</name>
</gene>
<feature type="transmembrane region" description="Helical" evidence="5">
    <location>
        <begin position="47"/>
        <end position="66"/>
    </location>
</feature>
<dbReference type="RefSeq" id="XP_020124660.1">
    <property type="nucleotide sequence ID" value="XM_020260493.1"/>
</dbReference>
<organism evidence="7 8">
    <name type="scientific">Talaromyces atroroseus</name>
    <dbReference type="NCBI Taxonomy" id="1441469"/>
    <lineage>
        <taxon>Eukaryota</taxon>
        <taxon>Fungi</taxon>
        <taxon>Dikarya</taxon>
        <taxon>Ascomycota</taxon>
        <taxon>Pezizomycotina</taxon>
        <taxon>Eurotiomycetes</taxon>
        <taxon>Eurotiomycetidae</taxon>
        <taxon>Eurotiales</taxon>
        <taxon>Trichocomaceae</taxon>
        <taxon>Talaromyces</taxon>
        <taxon>Talaromyces sect. Trachyspermi</taxon>
    </lineage>
</organism>
<feature type="transmembrane region" description="Helical" evidence="5">
    <location>
        <begin position="7"/>
        <end position="31"/>
    </location>
</feature>
<keyword evidence="8" id="KW-1185">Reference proteome</keyword>
<evidence type="ECO:0000313" key="8">
    <source>
        <dbReference type="Proteomes" id="UP000214365"/>
    </source>
</evidence>
<dbReference type="AlphaFoldDB" id="A0A225B8X2"/>
<reference evidence="7 8" key="1">
    <citation type="submission" date="2015-06" db="EMBL/GenBank/DDBJ databases">
        <title>Talaromyces atroroseus IBT 11181 draft genome.</title>
        <authorList>
            <person name="Rasmussen K.B."/>
            <person name="Rasmussen S."/>
            <person name="Petersen B."/>
            <person name="Sicheritz-Ponten T."/>
            <person name="Mortensen U.H."/>
            <person name="Thrane U."/>
        </authorList>
    </citation>
    <scope>NUCLEOTIDE SEQUENCE [LARGE SCALE GENOMIC DNA]</scope>
    <source>
        <strain evidence="7 8">IBT 11181</strain>
    </source>
</reference>
<dbReference type="InterPro" id="IPR008253">
    <property type="entry name" value="Marvel"/>
</dbReference>
<dbReference type="GO" id="GO:0016020">
    <property type="term" value="C:membrane"/>
    <property type="evidence" value="ECO:0007669"/>
    <property type="project" value="UniProtKB-SubCell"/>
</dbReference>
<dbReference type="Pfam" id="PF01284">
    <property type="entry name" value="MARVEL"/>
    <property type="match status" value="1"/>
</dbReference>
<name>A0A225B8X2_TALAT</name>